<reference evidence="3" key="1">
    <citation type="journal article" date="2017" name="Nat. Ecol. Evol.">
        <title>Genome expansion and lineage-specific genetic innovations in the forest pathogenic fungi Armillaria.</title>
        <authorList>
            <person name="Sipos G."/>
            <person name="Prasanna A.N."/>
            <person name="Walter M.C."/>
            <person name="O'Connor E."/>
            <person name="Balint B."/>
            <person name="Krizsan K."/>
            <person name="Kiss B."/>
            <person name="Hess J."/>
            <person name="Varga T."/>
            <person name="Slot J."/>
            <person name="Riley R."/>
            <person name="Boka B."/>
            <person name="Rigling D."/>
            <person name="Barry K."/>
            <person name="Lee J."/>
            <person name="Mihaltcheva S."/>
            <person name="LaButti K."/>
            <person name="Lipzen A."/>
            <person name="Waldron R."/>
            <person name="Moloney N.M."/>
            <person name="Sperisen C."/>
            <person name="Kredics L."/>
            <person name="Vagvoelgyi C."/>
            <person name="Patrignani A."/>
            <person name="Fitzpatrick D."/>
            <person name="Nagy I."/>
            <person name="Doyle S."/>
            <person name="Anderson J.B."/>
            <person name="Grigoriev I.V."/>
            <person name="Gueldener U."/>
            <person name="Muensterkoetter M."/>
            <person name="Nagy L.G."/>
        </authorList>
    </citation>
    <scope>NUCLEOTIDE SEQUENCE [LARGE SCALE GENOMIC DNA]</scope>
    <source>
        <strain evidence="3">Ar21-2</strain>
    </source>
</reference>
<sequence>MFSSVIFLSALIFSVATASPLEVRSTCHPDFEGAILTVANYGTIPAWSFKWSSDPTVGSPVIADNSPSKWSLQQNGDYDPPTYTVKNVDNLLLAVELDGGKLIMDNVDWSGSNVDQKWKVECASCATDIAHQTGVVASGCNISPASPSANGLCVGHTGFRSQLSLVACPSGEYGSFYFSVSD</sequence>
<name>A0A2H3DK92_ARMGA</name>
<dbReference type="OMA" id="WSFKWSS"/>
<dbReference type="Proteomes" id="UP000217790">
    <property type="component" value="Unassembled WGS sequence"/>
</dbReference>
<dbReference type="EMBL" id="KZ293654">
    <property type="protein sequence ID" value="PBK94500.1"/>
    <property type="molecule type" value="Genomic_DNA"/>
</dbReference>
<dbReference type="STRING" id="47427.A0A2H3DK92"/>
<feature type="chain" id="PRO_5013789729" description="Ricin B lectin domain-containing protein" evidence="1">
    <location>
        <begin position="19"/>
        <end position="182"/>
    </location>
</feature>
<evidence type="ECO:0000313" key="2">
    <source>
        <dbReference type="EMBL" id="PBK94500.1"/>
    </source>
</evidence>
<organism evidence="2 3">
    <name type="scientific">Armillaria gallica</name>
    <name type="common">Bulbous honey fungus</name>
    <name type="synonym">Armillaria bulbosa</name>
    <dbReference type="NCBI Taxonomy" id="47427"/>
    <lineage>
        <taxon>Eukaryota</taxon>
        <taxon>Fungi</taxon>
        <taxon>Dikarya</taxon>
        <taxon>Basidiomycota</taxon>
        <taxon>Agaricomycotina</taxon>
        <taxon>Agaricomycetes</taxon>
        <taxon>Agaricomycetidae</taxon>
        <taxon>Agaricales</taxon>
        <taxon>Marasmiineae</taxon>
        <taxon>Physalacriaceae</taxon>
        <taxon>Armillaria</taxon>
    </lineage>
</organism>
<dbReference type="OrthoDB" id="2920504at2759"/>
<evidence type="ECO:0000313" key="3">
    <source>
        <dbReference type="Proteomes" id="UP000217790"/>
    </source>
</evidence>
<evidence type="ECO:0008006" key="4">
    <source>
        <dbReference type="Google" id="ProtNLM"/>
    </source>
</evidence>
<dbReference type="AlphaFoldDB" id="A0A2H3DK92"/>
<accession>A0A2H3DK92</accession>
<proteinExistence type="predicted"/>
<feature type="signal peptide" evidence="1">
    <location>
        <begin position="1"/>
        <end position="18"/>
    </location>
</feature>
<keyword evidence="3" id="KW-1185">Reference proteome</keyword>
<dbReference type="InParanoid" id="A0A2H3DK92"/>
<gene>
    <name evidence="2" type="ORF">ARMGADRAFT_1011949</name>
</gene>
<protein>
    <recommendedName>
        <fullName evidence="4">Ricin B lectin domain-containing protein</fullName>
    </recommendedName>
</protein>
<keyword evidence="1" id="KW-0732">Signal</keyword>
<evidence type="ECO:0000256" key="1">
    <source>
        <dbReference type="SAM" id="SignalP"/>
    </source>
</evidence>